<evidence type="ECO:0000256" key="4">
    <source>
        <dbReference type="ARBA" id="ARBA00023125"/>
    </source>
</evidence>
<keyword evidence="3" id="KW-0805">Transcription regulation</keyword>
<organism evidence="8 9">
    <name type="scientific">Volvox africanus</name>
    <dbReference type="NCBI Taxonomy" id="51714"/>
    <lineage>
        <taxon>Eukaryota</taxon>
        <taxon>Viridiplantae</taxon>
        <taxon>Chlorophyta</taxon>
        <taxon>core chlorophytes</taxon>
        <taxon>Chlorophyceae</taxon>
        <taxon>CS clade</taxon>
        <taxon>Chlamydomonadales</taxon>
        <taxon>Volvocaceae</taxon>
        <taxon>Volvox</taxon>
    </lineage>
</organism>
<dbReference type="GO" id="GO:0005634">
    <property type="term" value="C:nucleus"/>
    <property type="evidence" value="ECO:0007669"/>
    <property type="project" value="UniProtKB-SubCell"/>
</dbReference>
<dbReference type="EMBL" id="BNCO01000175">
    <property type="protein sequence ID" value="GIL68951.1"/>
    <property type="molecule type" value="Genomic_DNA"/>
</dbReference>
<keyword evidence="4" id="KW-0238">DNA-binding</keyword>
<evidence type="ECO:0000256" key="7">
    <source>
        <dbReference type="SAM" id="MobiDB-lite"/>
    </source>
</evidence>
<name>A0A8J4FB59_9CHLO</name>
<dbReference type="PANTHER" id="PTHR45967">
    <property type="entry name" value="G-BOX-BINDING FACTOR 3-RELATED"/>
    <property type="match status" value="1"/>
</dbReference>
<protein>
    <recommendedName>
        <fullName evidence="10">BZIP domain-containing protein</fullName>
    </recommendedName>
</protein>
<feature type="region of interest" description="Disordered" evidence="7">
    <location>
        <begin position="47"/>
        <end position="108"/>
    </location>
</feature>
<dbReference type="PANTHER" id="PTHR45967:SF38">
    <property type="entry name" value="G-BOX-BINDING FACTOR 2"/>
    <property type="match status" value="1"/>
</dbReference>
<proteinExistence type="inferred from homology"/>
<feature type="compositionally biased region" description="Basic and acidic residues" evidence="7">
    <location>
        <begin position="64"/>
        <end position="85"/>
    </location>
</feature>
<keyword evidence="6" id="KW-0539">Nucleus</keyword>
<comment type="subcellular location">
    <subcellularLocation>
        <location evidence="1">Nucleus</location>
    </subcellularLocation>
</comment>
<accession>A0A8J4FB59</accession>
<dbReference type="InterPro" id="IPR044827">
    <property type="entry name" value="GBF-like"/>
</dbReference>
<gene>
    <name evidence="8" type="ORF">Vafri_22213</name>
</gene>
<dbReference type="GO" id="GO:0003700">
    <property type="term" value="F:DNA-binding transcription factor activity"/>
    <property type="evidence" value="ECO:0007669"/>
    <property type="project" value="InterPro"/>
</dbReference>
<evidence type="ECO:0000256" key="1">
    <source>
        <dbReference type="ARBA" id="ARBA00004123"/>
    </source>
</evidence>
<comment type="similarity">
    <text evidence="2">Belongs to the bZIP family.</text>
</comment>
<evidence type="ECO:0000256" key="3">
    <source>
        <dbReference type="ARBA" id="ARBA00023015"/>
    </source>
</evidence>
<evidence type="ECO:0000313" key="8">
    <source>
        <dbReference type="EMBL" id="GIL68951.1"/>
    </source>
</evidence>
<feature type="compositionally biased region" description="Low complexity" evidence="7">
    <location>
        <begin position="47"/>
        <end position="57"/>
    </location>
</feature>
<keyword evidence="5" id="KW-0804">Transcription</keyword>
<evidence type="ECO:0000313" key="9">
    <source>
        <dbReference type="Proteomes" id="UP000747399"/>
    </source>
</evidence>
<evidence type="ECO:0008006" key="10">
    <source>
        <dbReference type="Google" id="ProtNLM"/>
    </source>
</evidence>
<feature type="compositionally biased region" description="Basic and acidic residues" evidence="7">
    <location>
        <begin position="92"/>
        <end position="108"/>
    </location>
</feature>
<evidence type="ECO:0000256" key="2">
    <source>
        <dbReference type="ARBA" id="ARBA00007163"/>
    </source>
</evidence>
<sequence>MSGQPLQGAQQLRGAMSADAQQPFATMWPSYYALGGGVNPAVASVGAQQVAAAPDSSQADDAEAQQREREQRILKRKQANRESAKRSKLKRQQAERELQEHARRVDDERDILSAQFAAAQQRYVEAQAKHLDLRRKIQAYVNNPPNGGTAGSCWPSG</sequence>
<dbReference type="GO" id="GO:0043565">
    <property type="term" value="F:sequence-specific DNA binding"/>
    <property type="evidence" value="ECO:0007669"/>
    <property type="project" value="InterPro"/>
</dbReference>
<dbReference type="Proteomes" id="UP000747399">
    <property type="component" value="Unassembled WGS sequence"/>
</dbReference>
<comment type="caution">
    <text evidence="8">The sequence shown here is derived from an EMBL/GenBank/DDBJ whole genome shotgun (WGS) entry which is preliminary data.</text>
</comment>
<dbReference type="CDD" id="cd14702">
    <property type="entry name" value="bZIP_plant_GBF1"/>
    <property type="match status" value="1"/>
</dbReference>
<evidence type="ECO:0000256" key="5">
    <source>
        <dbReference type="ARBA" id="ARBA00023163"/>
    </source>
</evidence>
<keyword evidence="9" id="KW-1185">Reference proteome</keyword>
<evidence type="ECO:0000256" key="6">
    <source>
        <dbReference type="ARBA" id="ARBA00023242"/>
    </source>
</evidence>
<dbReference type="InterPro" id="IPR045314">
    <property type="entry name" value="bZIP_plant_GBF1"/>
</dbReference>
<reference evidence="8" key="1">
    <citation type="journal article" date="2021" name="Proc. Natl. Acad. Sci. U.S.A.">
        <title>Three genomes in the algal genus Volvox reveal the fate of a haploid sex-determining region after a transition to homothallism.</title>
        <authorList>
            <person name="Yamamoto K."/>
            <person name="Hamaji T."/>
            <person name="Kawai-Toyooka H."/>
            <person name="Matsuzaki R."/>
            <person name="Takahashi F."/>
            <person name="Nishimura Y."/>
            <person name="Kawachi M."/>
            <person name="Noguchi H."/>
            <person name="Minakuchi Y."/>
            <person name="Umen J.G."/>
            <person name="Toyoda A."/>
            <person name="Nozaki H."/>
        </authorList>
    </citation>
    <scope>NUCLEOTIDE SEQUENCE</scope>
    <source>
        <strain evidence="8">NIES-3780</strain>
    </source>
</reference>
<dbReference type="AlphaFoldDB" id="A0A8J4FB59"/>